<organism evidence="1 2">
    <name type="scientific">Pseudonocardia alni</name>
    <name type="common">Amycolata alni</name>
    <dbReference type="NCBI Taxonomy" id="33907"/>
    <lineage>
        <taxon>Bacteria</taxon>
        <taxon>Bacillati</taxon>
        <taxon>Actinomycetota</taxon>
        <taxon>Actinomycetes</taxon>
        <taxon>Pseudonocardiales</taxon>
        <taxon>Pseudonocardiaceae</taxon>
        <taxon>Pseudonocardia</taxon>
    </lineage>
</organism>
<gene>
    <name evidence="1" type="ORF">ATL51_0210</name>
</gene>
<accession>A0AA44UUS5</accession>
<dbReference type="Proteomes" id="UP000232453">
    <property type="component" value="Unassembled WGS sequence"/>
</dbReference>
<comment type="caution">
    <text evidence="1">The sequence shown here is derived from an EMBL/GenBank/DDBJ whole genome shotgun (WGS) entry which is preliminary data.</text>
</comment>
<name>A0AA44UUS5_PSEA5</name>
<dbReference type="EMBL" id="PHUJ01000002">
    <property type="protein sequence ID" value="PKB41248.1"/>
    <property type="molecule type" value="Genomic_DNA"/>
</dbReference>
<evidence type="ECO:0000313" key="1">
    <source>
        <dbReference type="EMBL" id="PKB41248.1"/>
    </source>
</evidence>
<reference evidence="1 2" key="1">
    <citation type="submission" date="2017-11" db="EMBL/GenBank/DDBJ databases">
        <title>Sequencing the genomes of 1000 actinobacteria strains.</title>
        <authorList>
            <person name="Klenk H.-P."/>
        </authorList>
    </citation>
    <scope>NUCLEOTIDE SEQUENCE [LARGE SCALE GENOMIC DNA]</scope>
    <source>
        <strain evidence="1 2">DSM 44104</strain>
    </source>
</reference>
<sequence length="69" mass="7387">MPAPDPASAHAAPLVERLAQILDPVAFDDRAEPRTLGALWDQTCRRMTAQQHAARAIAAGWVPTSETAP</sequence>
<protein>
    <submittedName>
        <fullName evidence="1">Uncharacterized protein</fullName>
    </submittedName>
</protein>
<dbReference type="RefSeq" id="WP_157818166.1">
    <property type="nucleotide sequence ID" value="NZ_CP052772.1"/>
</dbReference>
<evidence type="ECO:0000313" key="2">
    <source>
        <dbReference type="Proteomes" id="UP000232453"/>
    </source>
</evidence>
<proteinExistence type="predicted"/>
<dbReference type="AlphaFoldDB" id="A0AA44UUS5"/>